<proteinExistence type="predicted"/>
<feature type="region of interest" description="Disordered" evidence="1">
    <location>
        <begin position="1"/>
        <end position="59"/>
    </location>
</feature>
<evidence type="ECO:0000313" key="2">
    <source>
        <dbReference type="EMBL" id="GFY73093.1"/>
    </source>
</evidence>
<keyword evidence="3" id="KW-1185">Reference proteome</keyword>
<evidence type="ECO:0000256" key="1">
    <source>
        <dbReference type="SAM" id="MobiDB-lite"/>
    </source>
</evidence>
<reference evidence="2" key="1">
    <citation type="submission" date="2020-08" db="EMBL/GenBank/DDBJ databases">
        <title>Multicomponent nature underlies the extraordinary mechanical properties of spider dragline silk.</title>
        <authorList>
            <person name="Kono N."/>
            <person name="Nakamura H."/>
            <person name="Mori M."/>
            <person name="Yoshida Y."/>
            <person name="Ohtoshi R."/>
            <person name="Malay A.D."/>
            <person name="Moran D.A.P."/>
            <person name="Tomita M."/>
            <person name="Numata K."/>
            <person name="Arakawa K."/>
        </authorList>
    </citation>
    <scope>NUCLEOTIDE SEQUENCE</scope>
</reference>
<comment type="caution">
    <text evidence="2">The sequence shown here is derived from an EMBL/GenBank/DDBJ whole genome shotgun (WGS) entry which is preliminary data.</text>
</comment>
<protein>
    <submittedName>
        <fullName evidence="2">Uncharacterized protein</fullName>
    </submittedName>
</protein>
<accession>A0A8X6YLQ0</accession>
<sequence length="59" mass="6612">TPLRQRCPRGEMVPQSNKSSSTRGIKKEAERTGPLVSGELSLELLTHEDRSKLDNRPQP</sequence>
<gene>
    <name evidence="2" type="ORF">TNIN_497381</name>
</gene>
<feature type="compositionally biased region" description="Basic and acidic residues" evidence="1">
    <location>
        <begin position="45"/>
        <end position="59"/>
    </location>
</feature>
<feature type="non-terminal residue" evidence="2">
    <location>
        <position position="1"/>
    </location>
</feature>
<dbReference type="EMBL" id="BMAV01019833">
    <property type="protein sequence ID" value="GFY73093.1"/>
    <property type="molecule type" value="Genomic_DNA"/>
</dbReference>
<organism evidence="2 3">
    <name type="scientific">Trichonephila inaurata madagascariensis</name>
    <dbReference type="NCBI Taxonomy" id="2747483"/>
    <lineage>
        <taxon>Eukaryota</taxon>
        <taxon>Metazoa</taxon>
        <taxon>Ecdysozoa</taxon>
        <taxon>Arthropoda</taxon>
        <taxon>Chelicerata</taxon>
        <taxon>Arachnida</taxon>
        <taxon>Araneae</taxon>
        <taxon>Araneomorphae</taxon>
        <taxon>Entelegynae</taxon>
        <taxon>Araneoidea</taxon>
        <taxon>Nephilidae</taxon>
        <taxon>Trichonephila</taxon>
        <taxon>Trichonephila inaurata</taxon>
    </lineage>
</organism>
<feature type="compositionally biased region" description="Polar residues" evidence="1">
    <location>
        <begin position="14"/>
        <end position="23"/>
    </location>
</feature>
<dbReference type="Proteomes" id="UP000886998">
    <property type="component" value="Unassembled WGS sequence"/>
</dbReference>
<evidence type="ECO:0000313" key="3">
    <source>
        <dbReference type="Proteomes" id="UP000886998"/>
    </source>
</evidence>
<dbReference type="AlphaFoldDB" id="A0A8X6YLQ0"/>
<name>A0A8X6YLQ0_9ARAC</name>